<reference evidence="1 2" key="1">
    <citation type="submission" date="2020-08" db="EMBL/GenBank/DDBJ databases">
        <title>Genome sequencing of Purple Non-Sulfur Bacteria from various extreme environments.</title>
        <authorList>
            <person name="Mayer M."/>
        </authorList>
    </citation>
    <scope>NUCLEOTIDE SEQUENCE [LARGE SCALE GENOMIC DNA]</scope>
    <source>
        <strain evidence="1 2">2761</strain>
    </source>
</reference>
<dbReference type="EMBL" id="JACIGE010000002">
    <property type="protein sequence ID" value="MBB4246183.1"/>
    <property type="molecule type" value="Genomic_DNA"/>
</dbReference>
<organism evidence="1 2">
    <name type="scientific">Rhodocyclus tenuis</name>
    <name type="common">Rhodospirillum tenue</name>
    <dbReference type="NCBI Taxonomy" id="1066"/>
    <lineage>
        <taxon>Bacteria</taxon>
        <taxon>Pseudomonadati</taxon>
        <taxon>Pseudomonadota</taxon>
        <taxon>Betaproteobacteria</taxon>
        <taxon>Rhodocyclales</taxon>
        <taxon>Rhodocyclaceae</taxon>
        <taxon>Rhodocyclus</taxon>
    </lineage>
</organism>
<gene>
    <name evidence="1" type="ORF">GGD90_000540</name>
</gene>
<proteinExistence type="predicted"/>
<accession>A0A840G146</accession>
<evidence type="ECO:0000313" key="1">
    <source>
        <dbReference type="EMBL" id="MBB4246183.1"/>
    </source>
</evidence>
<sequence>MSDIPFAGSAAPAFVSAADAAGLAAAPADAELRPAGAPADAGAARYFPAIICAEFDSPIDALLALTVPRDEALDLVVAAWPEWRRELAAPVSPAPPDELANKVYVAAAAQDLPALLTRISGGRHVAVMLTAAGRWAACNAFPEPPCLSLADAEARLAQLLRRRRRGCIGRLA</sequence>
<comment type="caution">
    <text evidence="1">The sequence shown here is derived from an EMBL/GenBank/DDBJ whole genome shotgun (WGS) entry which is preliminary data.</text>
</comment>
<dbReference type="AlphaFoldDB" id="A0A840G146"/>
<protein>
    <submittedName>
        <fullName evidence="1">Uncharacterized protein</fullName>
    </submittedName>
</protein>
<evidence type="ECO:0000313" key="2">
    <source>
        <dbReference type="Proteomes" id="UP000587070"/>
    </source>
</evidence>
<dbReference type="Proteomes" id="UP000587070">
    <property type="component" value="Unassembled WGS sequence"/>
</dbReference>
<name>A0A840G146_RHOTE</name>
<dbReference type="RefSeq" id="WP_221227642.1">
    <property type="nucleotide sequence ID" value="NZ_JACIGE010000002.1"/>
</dbReference>
<keyword evidence="2" id="KW-1185">Reference proteome</keyword>